<gene>
    <name evidence="2" type="ORF">BBF96_12750</name>
</gene>
<feature type="transmembrane region" description="Helical" evidence="1">
    <location>
        <begin position="161"/>
        <end position="179"/>
    </location>
</feature>
<keyword evidence="3" id="KW-1185">Reference proteome</keyword>
<accession>A0A3S9T0X1</accession>
<dbReference type="AlphaFoldDB" id="A0A3S9T0X1"/>
<feature type="transmembrane region" description="Helical" evidence="1">
    <location>
        <begin position="128"/>
        <end position="149"/>
    </location>
</feature>
<dbReference type="KEGG" id="aft:BBF96_12750"/>
<dbReference type="EMBL" id="CP016379">
    <property type="protein sequence ID" value="AZR74189.1"/>
    <property type="molecule type" value="Genomic_DNA"/>
</dbReference>
<dbReference type="NCBIfam" id="TIGR04112">
    <property type="entry name" value="seleno_YedE"/>
    <property type="match status" value="1"/>
</dbReference>
<organism evidence="2 3">
    <name type="scientific">Anoxybacter fermentans</name>
    <dbReference type="NCBI Taxonomy" id="1323375"/>
    <lineage>
        <taxon>Bacteria</taxon>
        <taxon>Bacillati</taxon>
        <taxon>Bacillota</taxon>
        <taxon>Clostridia</taxon>
        <taxon>Halanaerobiales</taxon>
        <taxon>Anoxybacter</taxon>
    </lineage>
</organism>
<protein>
    <recommendedName>
        <fullName evidence="4">Sulphur transport domain-containing protein</fullName>
    </recommendedName>
</protein>
<feature type="transmembrane region" description="Helical" evidence="1">
    <location>
        <begin position="96"/>
        <end position="116"/>
    </location>
</feature>
<keyword evidence="1" id="KW-0472">Membrane</keyword>
<feature type="transmembrane region" description="Helical" evidence="1">
    <location>
        <begin position="62"/>
        <end position="84"/>
    </location>
</feature>
<evidence type="ECO:0008006" key="4">
    <source>
        <dbReference type="Google" id="ProtNLM"/>
    </source>
</evidence>
<dbReference type="InterPro" id="IPR026366">
    <property type="entry name" value="Seleno_YedE"/>
</dbReference>
<keyword evidence="1" id="KW-0812">Transmembrane</keyword>
<name>A0A3S9T0X1_9FIRM</name>
<dbReference type="RefSeq" id="WP_164731061.1">
    <property type="nucleotide sequence ID" value="NZ_CP016379.1"/>
</dbReference>
<keyword evidence="1" id="KW-1133">Transmembrane helix</keyword>
<evidence type="ECO:0000313" key="3">
    <source>
        <dbReference type="Proteomes" id="UP000267250"/>
    </source>
</evidence>
<evidence type="ECO:0000256" key="1">
    <source>
        <dbReference type="SAM" id="Phobius"/>
    </source>
</evidence>
<feature type="transmembrane region" description="Helical" evidence="1">
    <location>
        <begin position="26"/>
        <end position="50"/>
    </location>
</feature>
<reference evidence="2 3" key="1">
    <citation type="submission" date="2016-07" db="EMBL/GenBank/DDBJ databases">
        <title>Genome and transcriptome analysis of iron-reducing fermentative bacteria Anoxybacter fermentans.</title>
        <authorList>
            <person name="Zeng X."/>
            <person name="Shao Z."/>
        </authorList>
    </citation>
    <scope>NUCLEOTIDE SEQUENCE [LARGE SCALE GENOMIC DNA]</scope>
    <source>
        <strain evidence="2 3">DY22613</strain>
    </source>
</reference>
<evidence type="ECO:0000313" key="2">
    <source>
        <dbReference type="EMBL" id="AZR74189.1"/>
    </source>
</evidence>
<proteinExistence type="predicted"/>
<sequence length="201" mass="21737">MILLIVKPAFIAFSQAGPGSLSAPILLSLFVGLIVGFLVQSTGFCFTGGYRNLIFGKNPHLFQGYPMTFVTALFFNLIFGQFKLGFANQPAAHSDYLWSFLSMTLVGICATFASDYPLRQLIKSTEGNLDSVITVFGMILGTAFAHNFGLASSGKGTTANGQIAVIIGLVTVLVIGYFCKKLILSDIEIFRQIILARFPTK</sequence>
<dbReference type="Proteomes" id="UP000267250">
    <property type="component" value="Chromosome"/>
</dbReference>